<evidence type="ECO:0000256" key="7">
    <source>
        <dbReference type="ARBA" id="ARBA00022692"/>
    </source>
</evidence>
<protein>
    <recommendedName>
        <fullName evidence="4">dolichyl-phosphate-mannose--protein mannosyltransferase</fullName>
        <ecNumber evidence="4">2.4.1.109</ecNumber>
    </recommendedName>
</protein>
<evidence type="ECO:0000256" key="8">
    <source>
        <dbReference type="ARBA" id="ARBA00022737"/>
    </source>
</evidence>
<dbReference type="EC" id="2.4.1.109" evidence="4"/>
<feature type="transmembrane region" description="Helical" evidence="15">
    <location>
        <begin position="583"/>
        <end position="606"/>
    </location>
</feature>
<evidence type="ECO:0000313" key="18">
    <source>
        <dbReference type="Proteomes" id="UP000193560"/>
    </source>
</evidence>
<dbReference type="AlphaFoldDB" id="A0A1X2I2Q0"/>
<dbReference type="SMART" id="SM00472">
    <property type="entry name" value="MIR"/>
    <property type="match status" value="3"/>
</dbReference>
<dbReference type="EMBL" id="MCGE01000032">
    <property type="protein sequence ID" value="ORZ08108.1"/>
    <property type="molecule type" value="Genomic_DNA"/>
</dbReference>
<comment type="catalytic activity">
    <reaction evidence="12">
        <text>a di-trans,poly-cis-dolichyl beta-D-mannosyl phosphate + L-threonyl-[protein] = 3-O-(alpha-D-mannosyl)-L-threonyl-[protein] + a di-trans,poly-cis-dolichyl phosphate + H(+)</text>
        <dbReference type="Rhea" id="RHEA:53396"/>
        <dbReference type="Rhea" id="RHEA-COMP:11060"/>
        <dbReference type="Rhea" id="RHEA-COMP:13547"/>
        <dbReference type="Rhea" id="RHEA-COMP:19498"/>
        <dbReference type="Rhea" id="RHEA-COMP:19501"/>
        <dbReference type="ChEBI" id="CHEBI:15378"/>
        <dbReference type="ChEBI" id="CHEBI:30013"/>
        <dbReference type="ChEBI" id="CHEBI:57683"/>
        <dbReference type="ChEBI" id="CHEBI:58211"/>
        <dbReference type="ChEBI" id="CHEBI:137323"/>
        <dbReference type="EC" id="2.4.1.109"/>
    </reaction>
</comment>
<evidence type="ECO:0000256" key="14">
    <source>
        <dbReference type="SAM" id="MobiDB-lite"/>
    </source>
</evidence>
<feature type="domain" description="MIR" evidence="16">
    <location>
        <begin position="361"/>
        <end position="420"/>
    </location>
</feature>
<evidence type="ECO:0000256" key="3">
    <source>
        <dbReference type="ARBA" id="ARBA00007222"/>
    </source>
</evidence>
<feature type="transmembrane region" description="Helical" evidence="15">
    <location>
        <begin position="159"/>
        <end position="188"/>
    </location>
</feature>
<proteinExistence type="inferred from homology"/>
<feature type="transmembrane region" description="Helical" evidence="15">
    <location>
        <begin position="247"/>
        <end position="266"/>
    </location>
</feature>
<gene>
    <name evidence="17" type="ORF">BCR42DRAFT_495571</name>
</gene>
<dbReference type="InterPro" id="IPR027005">
    <property type="entry name" value="PMT-like"/>
</dbReference>
<accession>A0A1X2I2Q0</accession>
<evidence type="ECO:0000256" key="11">
    <source>
        <dbReference type="ARBA" id="ARBA00023136"/>
    </source>
</evidence>
<sequence length="964" mass="109311">MHTTSYGYKEKDDTDVSPHKRTDESSDDNNNNNNDDDEKSAFSKRTTAHHLYRHHIHSLVSSPGHVFFEFIMAFMVRLWHSGVPQFLTQSEFILAQQINWTLKGQFHIGTTPPLATLLYSIVARWTGYQGSESILYAGQTMHEFPLATLRHVTILTSSLVIPVIYVFVRMLGCAHTTALFTSGLFIFGNIRRRCLTSILLGSALCTKWQAGSLVAFFLAVTAYDFWIKICDPTVVLKKMPKWVAGQLLTLLVLPFSVYLVLFQWHFHKVPHAGEHDMFLSSPLRYSLIGNSFEPVQQYIAYGSHVVLKHVSSNNGYLHSDDKVFTAGSNQNQVTVYPYEDINNIWVIQKVDKTTYSKTDAPDYLYNNNAFKLEHYASMRKLHSHDQSAPIHTGEGFYEVTSYGNPTVTHDGNDAWWIRVVTDDEGYDTSNHDPINALTTRFRVLHSKGCYLSSHYNTLPLATDGAQQEVSCMNSAKTSVASWVFEYAHHPNLKNISPMVQYGPLTFKKKLEQVHKLMRNYKKAVYDRLSSLPADVLDSTATMMDSDEEPQPFTWMRHIHAYIIWDDLTGRSVYVVLQPMLRHVTLLCLGVLPLVAVFSALATQLNWTRSALWCQQFWSSRHIQTTTIMMGGALTSTIGLLVATPHTVTLSDLLPTLLFGTIAFTNLMEWCTLAPDFKRRRPLTGEHPPAGVFFATSSPAEFSSSYFLTAHTRQHLHRWLILILMSLHVLSFLRWSHAVDGAHAWTSVQCKVFAIDNVDCEKYPLTPPLQPKRFPTDDDTSLSVVDPHLLEEVPQEDHDNRMESRHIMMPGTPLRFEYERGQEIRAEMEIAKVRQEAFTKAIDEITVPAHRFVRAIMTPGPSLDDVLELREQMHLYTLEKEGLPALSDDQDGIEIHQDEDQHHLAARKKKKRQAKKVKKNKKGKKIKADKVAPAAPGAAAAAEATAKEEVTPYAPVDDFIAKVEE</sequence>
<reference evidence="17 18" key="1">
    <citation type="submission" date="2016-07" db="EMBL/GenBank/DDBJ databases">
        <title>Pervasive Adenine N6-methylation of Active Genes in Fungi.</title>
        <authorList>
            <consortium name="DOE Joint Genome Institute"/>
            <person name="Mondo S.J."/>
            <person name="Dannebaum R.O."/>
            <person name="Kuo R.C."/>
            <person name="Labutti K."/>
            <person name="Haridas S."/>
            <person name="Kuo A."/>
            <person name="Salamov A."/>
            <person name="Ahrendt S.R."/>
            <person name="Lipzen A."/>
            <person name="Sullivan W."/>
            <person name="Andreopoulos W.B."/>
            <person name="Clum A."/>
            <person name="Lindquist E."/>
            <person name="Daum C."/>
            <person name="Ramamoorthy G.K."/>
            <person name="Gryganskyi A."/>
            <person name="Culley D."/>
            <person name="Magnuson J.K."/>
            <person name="James T.Y."/>
            <person name="O'Malley M.A."/>
            <person name="Stajich J.E."/>
            <person name="Spatafora J.W."/>
            <person name="Visel A."/>
            <person name="Grigoriev I.V."/>
        </authorList>
    </citation>
    <scope>NUCLEOTIDE SEQUENCE [LARGE SCALE GENOMIC DNA]</scope>
    <source>
        <strain evidence="17 18">NRRL 1336</strain>
    </source>
</reference>
<dbReference type="GO" id="GO:0004169">
    <property type="term" value="F:dolichyl-phosphate-mannose-protein mannosyltransferase activity"/>
    <property type="evidence" value="ECO:0007669"/>
    <property type="project" value="UniProtKB-EC"/>
</dbReference>
<dbReference type="InterPro" id="IPR003342">
    <property type="entry name" value="ArnT-like_N"/>
</dbReference>
<evidence type="ECO:0000256" key="9">
    <source>
        <dbReference type="ARBA" id="ARBA00022824"/>
    </source>
</evidence>
<keyword evidence="10 15" id="KW-1133">Transmembrane helix</keyword>
<feature type="region of interest" description="Disordered" evidence="14">
    <location>
        <begin position="1"/>
        <end position="41"/>
    </location>
</feature>
<evidence type="ECO:0000256" key="1">
    <source>
        <dbReference type="ARBA" id="ARBA00004477"/>
    </source>
</evidence>
<dbReference type="Proteomes" id="UP000193560">
    <property type="component" value="Unassembled WGS sequence"/>
</dbReference>
<comment type="similarity">
    <text evidence="3">Belongs to the glycosyltransferase 39 family.</text>
</comment>
<dbReference type="Pfam" id="PF02366">
    <property type="entry name" value="PMT"/>
    <property type="match status" value="2"/>
</dbReference>
<dbReference type="InterPro" id="IPR036300">
    <property type="entry name" value="MIR_dom_sf"/>
</dbReference>
<dbReference type="Pfam" id="PF02815">
    <property type="entry name" value="MIR"/>
    <property type="match status" value="1"/>
</dbReference>
<keyword evidence="7 15" id="KW-0812">Transmembrane</keyword>
<feature type="region of interest" description="Disordered" evidence="14">
    <location>
        <begin position="905"/>
        <end position="935"/>
    </location>
</feature>
<evidence type="ECO:0000256" key="15">
    <source>
        <dbReference type="SAM" id="Phobius"/>
    </source>
</evidence>
<feature type="transmembrane region" description="Helical" evidence="15">
    <location>
        <begin position="208"/>
        <end position="226"/>
    </location>
</feature>
<dbReference type="GO" id="GO:0005789">
    <property type="term" value="C:endoplasmic reticulum membrane"/>
    <property type="evidence" value="ECO:0007669"/>
    <property type="project" value="UniProtKB-SubCell"/>
</dbReference>
<comment type="pathway">
    <text evidence="2">Protein modification; protein glycosylation.</text>
</comment>
<keyword evidence="6" id="KW-0808">Transferase</keyword>
<evidence type="ECO:0000256" key="6">
    <source>
        <dbReference type="ARBA" id="ARBA00022679"/>
    </source>
</evidence>
<dbReference type="InterPro" id="IPR016093">
    <property type="entry name" value="MIR_motif"/>
</dbReference>
<evidence type="ECO:0000259" key="16">
    <source>
        <dbReference type="PROSITE" id="PS50919"/>
    </source>
</evidence>
<dbReference type="SUPFAM" id="SSF82109">
    <property type="entry name" value="MIR domain"/>
    <property type="match status" value="1"/>
</dbReference>
<comment type="catalytic activity">
    <reaction evidence="13">
        <text>a di-trans,poly-cis-dolichyl beta-D-mannosyl phosphate + L-seryl-[protein] = 3-O-(alpha-D-mannosyl)-L-seryl-[protein] + a di-trans,poly-cis-dolichyl phosphate + H(+)</text>
        <dbReference type="Rhea" id="RHEA:17377"/>
        <dbReference type="Rhea" id="RHEA-COMP:9863"/>
        <dbReference type="Rhea" id="RHEA-COMP:13546"/>
        <dbReference type="Rhea" id="RHEA-COMP:19498"/>
        <dbReference type="Rhea" id="RHEA-COMP:19501"/>
        <dbReference type="ChEBI" id="CHEBI:15378"/>
        <dbReference type="ChEBI" id="CHEBI:29999"/>
        <dbReference type="ChEBI" id="CHEBI:57683"/>
        <dbReference type="ChEBI" id="CHEBI:58211"/>
        <dbReference type="ChEBI" id="CHEBI:137321"/>
        <dbReference type="EC" id="2.4.1.109"/>
    </reaction>
</comment>
<keyword evidence="8" id="KW-0677">Repeat</keyword>
<dbReference type="Gene3D" id="2.80.10.50">
    <property type="match status" value="1"/>
</dbReference>
<evidence type="ECO:0000256" key="5">
    <source>
        <dbReference type="ARBA" id="ARBA00022676"/>
    </source>
</evidence>
<comment type="subcellular location">
    <subcellularLocation>
        <location evidence="1">Endoplasmic reticulum membrane</location>
        <topology evidence="1">Multi-pass membrane protein</topology>
    </subcellularLocation>
</comment>
<keyword evidence="9" id="KW-0256">Endoplasmic reticulum</keyword>
<evidence type="ECO:0000256" key="12">
    <source>
        <dbReference type="ARBA" id="ARBA00045085"/>
    </source>
</evidence>
<name>A0A1X2I2Q0_9FUNG</name>
<evidence type="ECO:0000313" key="17">
    <source>
        <dbReference type="EMBL" id="ORZ08108.1"/>
    </source>
</evidence>
<organism evidence="17 18">
    <name type="scientific">Absidia repens</name>
    <dbReference type="NCBI Taxonomy" id="90262"/>
    <lineage>
        <taxon>Eukaryota</taxon>
        <taxon>Fungi</taxon>
        <taxon>Fungi incertae sedis</taxon>
        <taxon>Mucoromycota</taxon>
        <taxon>Mucoromycotina</taxon>
        <taxon>Mucoromycetes</taxon>
        <taxon>Mucorales</taxon>
        <taxon>Cunninghamellaceae</taxon>
        <taxon>Absidia</taxon>
    </lineage>
</organism>
<keyword evidence="5" id="KW-0328">Glycosyltransferase</keyword>
<evidence type="ECO:0000256" key="4">
    <source>
        <dbReference type="ARBA" id="ARBA00012839"/>
    </source>
</evidence>
<dbReference type="OrthoDB" id="292747at2759"/>
<dbReference type="PANTHER" id="PTHR10050">
    <property type="entry name" value="DOLICHYL-PHOSPHATE-MANNOSE--PROTEIN MANNOSYLTRANSFERASE"/>
    <property type="match status" value="1"/>
</dbReference>
<evidence type="ECO:0000256" key="13">
    <source>
        <dbReference type="ARBA" id="ARBA00045102"/>
    </source>
</evidence>
<keyword evidence="11 15" id="KW-0472">Membrane</keyword>
<evidence type="ECO:0000256" key="2">
    <source>
        <dbReference type="ARBA" id="ARBA00004922"/>
    </source>
</evidence>
<evidence type="ECO:0000256" key="10">
    <source>
        <dbReference type="ARBA" id="ARBA00022989"/>
    </source>
</evidence>
<comment type="caution">
    <text evidence="17">The sequence shown here is derived from an EMBL/GenBank/DDBJ whole genome shotgun (WGS) entry which is preliminary data.</text>
</comment>
<feature type="compositionally biased region" description="Basic residues" evidence="14">
    <location>
        <begin position="905"/>
        <end position="926"/>
    </location>
</feature>
<keyword evidence="18" id="KW-1185">Reference proteome</keyword>
<feature type="domain" description="MIR" evidence="16">
    <location>
        <begin position="296"/>
        <end position="350"/>
    </location>
</feature>
<dbReference type="UniPathway" id="UPA00378"/>
<dbReference type="STRING" id="90262.A0A1X2I2Q0"/>
<feature type="compositionally biased region" description="Basic and acidic residues" evidence="14">
    <location>
        <begin position="8"/>
        <end position="24"/>
    </location>
</feature>
<dbReference type="PROSITE" id="PS50919">
    <property type="entry name" value="MIR"/>
    <property type="match status" value="2"/>
</dbReference>